<evidence type="ECO:0000256" key="2">
    <source>
        <dbReference type="ARBA" id="ARBA00022692"/>
    </source>
</evidence>
<sequence length="995" mass="111846">MSGQDESWKKGRYTLPAPPTPKSTPNPSPASSFRRSTPSGKRRGDQLPPVTEEGGRGKARSDDGGSETQVLSPRALDITLGDLVDAQFRRGDTYPSRGAGANARGGQVGTTSSPQPSSARSTGESSSKSAAQPKTRIHRSFTETDVAHNGSRDVAITITHSRNRSGLKDDSNFFGVIRDTEEGAPGKTKVVRNRSMTAPHRRSSFMRGAENAFPRVLSAVKELEMSLAEEKLDEIPTVTNLEELDKQLVMERRTPRGSRAVRPRPSVLKKDTLGLHKGDKGIAAATKTSSLASESSASGNGGYATSEGTEAMDATAYGEHVESMEGVDDLFISKRLPLDRIAPLCQRCAATCTLNIMHGKEYTLRNATEVKLRIYQVVTSKIYHIFILLLSIFHVILASFEPASIDMLASNNDYINLARDNVLLIESTIVSIYIFDICIERILSTNRIFWRQKLNLSRILCTGIMCLDLILAYCDIGVPRFSRFLRPVQCILLSKNLYDKLISVLQAAMAAAKPLSLLILTTFVFSVAGMELFSDWSNWIQFEEEKIECDFNFSNVYRAFVSLYVLVTTENFPCVMMPAIRGKLRLPKGKDGILVENLGVDLTGYDVYSRNNQNYTQLTSSLYQQLRRNGHVEESRILHVVFFVVFLLITTFGVVNVLIASVYNSYRQHAIQTSYIKRTKERKSLLIAYELLTMNKMMTRESIFGSPYESKEDAYLDYLTFRDLVKMTMGSYLDEEKLVFYWNKIDTDKSGYVDPLEFLSLVDVLGLTLFRVCETNLAKITVKSIWRTQLKRFVRHKAFQLGILTLLIANAIMLCTKGIVSQEEYRKILIMNDILSLVYLFESLLKVAALGREYWKGIWNRYDCVTVLMGVLAAILRLKPVANQIDSTFVGSIALVIFILSNILRIMRIMTIGKKESNQFLLLLFRILPTSLSFLMLTFLVCCVYAYIGIEIFSKFNENNHLDNDYFQEFASFSSFSSALVLIFQVLTTSNFHEI</sequence>
<proteinExistence type="predicted"/>
<dbReference type="GO" id="GO:0016020">
    <property type="term" value="C:membrane"/>
    <property type="evidence" value="ECO:0007669"/>
    <property type="project" value="UniProtKB-SubCell"/>
</dbReference>
<dbReference type="PANTHER" id="PTHR46726:SF1">
    <property type="entry name" value="TWO-PORE CALCIUM CHANNEL 3"/>
    <property type="match status" value="1"/>
</dbReference>
<feature type="transmembrane region" description="Helical" evidence="7">
    <location>
        <begin position="637"/>
        <end position="659"/>
    </location>
</feature>
<keyword evidence="4 7" id="KW-1133">Transmembrane helix</keyword>
<feature type="domain" description="EF-hand" evidence="8">
    <location>
        <begin position="733"/>
        <end position="768"/>
    </location>
</feature>
<dbReference type="InterPro" id="IPR027359">
    <property type="entry name" value="Volt_channel_dom_sf"/>
</dbReference>
<dbReference type="InterPro" id="IPR011992">
    <property type="entry name" value="EF-hand-dom_pair"/>
</dbReference>
<dbReference type="PROSITE" id="PS50222">
    <property type="entry name" value="EF_HAND_2"/>
    <property type="match status" value="1"/>
</dbReference>
<feature type="transmembrane region" description="Helical" evidence="7">
    <location>
        <begin position="515"/>
        <end position="536"/>
    </location>
</feature>
<evidence type="ECO:0000256" key="1">
    <source>
        <dbReference type="ARBA" id="ARBA00004141"/>
    </source>
</evidence>
<dbReference type="GO" id="GO:0005509">
    <property type="term" value="F:calcium ion binding"/>
    <property type="evidence" value="ECO:0007669"/>
    <property type="project" value="InterPro"/>
</dbReference>
<name>A0A5B8MHY3_9CHLO</name>
<feature type="transmembrane region" description="Helical" evidence="7">
    <location>
        <begin position="970"/>
        <end position="988"/>
    </location>
</feature>
<keyword evidence="3" id="KW-0106">Calcium</keyword>
<evidence type="ECO:0000259" key="8">
    <source>
        <dbReference type="PROSITE" id="PS50222"/>
    </source>
</evidence>
<evidence type="ECO:0000256" key="7">
    <source>
        <dbReference type="SAM" id="Phobius"/>
    </source>
</evidence>
<dbReference type="SUPFAM" id="SSF47473">
    <property type="entry name" value="EF-hand"/>
    <property type="match status" value="1"/>
</dbReference>
<evidence type="ECO:0000256" key="4">
    <source>
        <dbReference type="ARBA" id="ARBA00022989"/>
    </source>
</evidence>
<feature type="region of interest" description="Disordered" evidence="6">
    <location>
        <begin position="285"/>
        <end position="305"/>
    </location>
</feature>
<protein>
    <submittedName>
        <fullName evidence="9">Ion transporter</fullName>
    </submittedName>
</protein>
<evidence type="ECO:0000256" key="5">
    <source>
        <dbReference type="ARBA" id="ARBA00023136"/>
    </source>
</evidence>
<dbReference type="SUPFAM" id="SSF81324">
    <property type="entry name" value="Voltage-gated potassium channels"/>
    <property type="match status" value="2"/>
</dbReference>
<dbReference type="PANTHER" id="PTHR46726">
    <property type="entry name" value="TWO PORE CHANNEL 3"/>
    <property type="match status" value="1"/>
</dbReference>
<dbReference type="InterPro" id="IPR002048">
    <property type="entry name" value="EF_hand_dom"/>
</dbReference>
<feature type="compositionally biased region" description="Low complexity" evidence="6">
    <location>
        <begin position="285"/>
        <end position="298"/>
    </location>
</feature>
<feature type="transmembrane region" description="Helical" evidence="7">
    <location>
        <begin position="798"/>
        <end position="819"/>
    </location>
</feature>
<accession>A0A5B8MHY3</accession>
<evidence type="ECO:0000313" key="9">
    <source>
        <dbReference type="EMBL" id="QDZ20047.1"/>
    </source>
</evidence>
<keyword evidence="10" id="KW-1185">Reference proteome</keyword>
<dbReference type="InterPro" id="IPR005821">
    <property type="entry name" value="Ion_trans_dom"/>
</dbReference>
<evidence type="ECO:0000313" key="10">
    <source>
        <dbReference type="Proteomes" id="UP000316726"/>
    </source>
</evidence>
<feature type="region of interest" description="Disordered" evidence="6">
    <location>
        <begin position="1"/>
        <end position="148"/>
    </location>
</feature>
<feature type="compositionally biased region" description="Basic and acidic residues" evidence="6">
    <location>
        <begin position="53"/>
        <end position="63"/>
    </location>
</feature>
<dbReference type="GO" id="GO:0005216">
    <property type="term" value="F:monoatomic ion channel activity"/>
    <property type="evidence" value="ECO:0007669"/>
    <property type="project" value="InterPro"/>
</dbReference>
<dbReference type="Pfam" id="PF00520">
    <property type="entry name" value="Ion_trans"/>
    <property type="match status" value="2"/>
</dbReference>
<feature type="transmembrane region" description="Helical" evidence="7">
    <location>
        <begin position="421"/>
        <end position="443"/>
    </location>
</feature>
<gene>
    <name evidence="9" type="ORF">A3770_03p25650</name>
</gene>
<organism evidence="9 10">
    <name type="scientific">Chloropicon primus</name>
    <dbReference type="NCBI Taxonomy" id="1764295"/>
    <lineage>
        <taxon>Eukaryota</taxon>
        <taxon>Viridiplantae</taxon>
        <taxon>Chlorophyta</taxon>
        <taxon>Chloropicophyceae</taxon>
        <taxon>Chloropicales</taxon>
        <taxon>Chloropicaceae</taxon>
        <taxon>Chloropicon</taxon>
    </lineage>
</organism>
<dbReference type="PROSITE" id="PS00018">
    <property type="entry name" value="EF_HAND_1"/>
    <property type="match status" value="1"/>
</dbReference>
<reference evidence="9 10" key="1">
    <citation type="submission" date="2018-07" db="EMBL/GenBank/DDBJ databases">
        <title>The complete nuclear genome of the prasinophyte Chloropicon primus (CCMP1205).</title>
        <authorList>
            <person name="Pombert J.-F."/>
            <person name="Otis C."/>
            <person name="Turmel M."/>
            <person name="Lemieux C."/>
        </authorList>
    </citation>
    <scope>NUCLEOTIDE SEQUENCE [LARGE SCALE GENOMIC DNA]</scope>
    <source>
        <strain evidence="9 10">CCMP1205</strain>
    </source>
</reference>
<dbReference type="Gene3D" id="1.20.120.350">
    <property type="entry name" value="Voltage-gated potassium channels. Chain C"/>
    <property type="match status" value="1"/>
</dbReference>
<feature type="compositionally biased region" description="Polar residues" evidence="6">
    <location>
        <begin position="109"/>
        <end position="132"/>
    </location>
</feature>
<keyword evidence="2 7" id="KW-0812">Transmembrane</keyword>
<feature type="compositionally biased region" description="Pro residues" evidence="6">
    <location>
        <begin position="16"/>
        <end position="28"/>
    </location>
</feature>
<feature type="transmembrane region" description="Helical" evidence="7">
    <location>
        <begin position="455"/>
        <end position="476"/>
    </location>
</feature>
<dbReference type="InterPro" id="IPR018247">
    <property type="entry name" value="EF_Hand_1_Ca_BS"/>
</dbReference>
<feature type="transmembrane region" description="Helical" evidence="7">
    <location>
        <begin position="888"/>
        <end position="908"/>
    </location>
</feature>
<dbReference type="Gene3D" id="1.10.287.70">
    <property type="match status" value="2"/>
</dbReference>
<dbReference type="AlphaFoldDB" id="A0A5B8MHY3"/>
<feature type="transmembrane region" description="Helical" evidence="7">
    <location>
        <begin position="857"/>
        <end position="876"/>
    </location>
</feature>
<dbReference type="Proteomes" id="UP000316726">
    <property type="component" value="Chromosome 3"/>
</dbReference>
<dbReference type="OrthoDB" id="10068803at2759"/>
<dbReference type="EMBL" id="CP031036">
    <property type="protein sequence ID" value="QDZ20047.1"/>
    <property type="molecule type" value="Genomic_DNA"/>
</dbReference>
<keyword evidence="5 7" id="KW-0472">Membrane</keyword>
<comment type="subcellular location">
    <subcellularLocation>
        <location evidence="1">Membrane</location>
        <topology evidence="1">Multi-pass membrane protein</topology>
    </subcellularLocation>
</comment>
<evidence type="ECO:0000256" key="3">
    <source>
        <dbReference type="ARBA" id="ARBA00022837"/>
    </source>
</evidence>
<feature type="transmembrane region" description="Helical" evidence="7">
    <location>
        <begin position="920"/>
        <end position="950"/>
    </location>
</feature>
<feature type="transmembrane region" description="Helical" evidence="7">
    <location>
        <begin position="382"/>
        <end position="400"/>
    </location>
</feature>
<evidence type="ECO:0000256" key="6">
    <source>
        <dbReference type="SAM" id="MobiDB-lite"/>
    </source>
</evidence>
<dbReference type="STRING" id="1764295.A0A5B8MHY3"/>